<organism evidence="2 3">
    <name type="scientific">Thermoanaerobacterium thermosaccharolyticum</name>
    <name type="common">Clostridium thermosaccharolyticum</name>
    <dbReference type="NCBI Taxonomy" id="1517"/>
    <lineage>
        <taxon>Bacteria</taxon>
        <taxon>Bacillati</taxon>
        <taxon>Bacillota</taxon>
        <taxon>Clostridia</taxon>
        <taxon>Thermoanaerobacterales</taxon>
        <taxon>Thermoanaerobacteraceae</taxon>
        <taxon>Thermoanaerobacterium</taxon>
    </lineage>
</organism>
<dbReference type="SUPFAM" id="SSF46955">
    <property type="entry name" value="Putative DNA-binding domain"/>
    <property type="match status" value="1"/>
</dbReference>
<dbReference type="GO" id="GO:0003677">
    <property type="term" value="F:DNA binding"/>
    <property type="evidence" value="ECO:0007669"/>
    <property type="project" value="InterPro"/>
</dbReference>
<dbReference type="Proteomes" id="UP000214975">
    <property type="component" value="Chromosome"/>
</dbReference>
<dbReference type="InterPro" id="IPR009061">
    <property type="entry name" value="DNA-bd_dom_put_sf"/>
</dbReference>
<proteinExistence type="predicted"/>
<accession>A0A223HZR6</accession>
<dbReference type="Gene3D" id="1.10.1660.10">
    <property type="match status" value="1"/>
</dbReference>
<evidence type="ECO:0000313" key="2">
    <source>
        <dbReference type="EMBL" id="AST57963.1"/>
    </source>
</evidence>
<dbReference type="EMBL" id="CP016893">
    <property type="protein sequence ID" value="AST57963.1"/>
    <property type="molecule type" value="Genomic_DNA"/>
</dbReference>
<evidence type="ECO:0000313" key="3">
    <source>
        <dbReference type="Proteomes" id="UP000214975"/>
    </source>
</evidence>
<dbReference type="InterPro" id="IPR010093">
    <property type="entry name" value="SinI_DNA-bd"/>
</dbReference>
<dbReference type="InterPro" id="IPR041657">
    <property type="entry name" value="HTH_17"/>
</dbReference>
<gene>
    <name evidence="2" type="ORF">Thert_02011</name>
</gene>
<feature type="domain" description="Helix-turn-helix" evidence="1">
    <location>
        <begin position="4"/>
        <end position="53"/>
    </location>
</feature>
<name>A0A223HZR6_THETR</name>
<protein>
    <submittedName>
        <fullName evidence="2">Excisionase family DNA binding domain-containing protein</fullName>
    </submittedName>
</protein>
<evidence type="ECO:0000259" key="1">
    <source>
        <dbReference type="Pfam" id="PF12728"/>
    </source>
</evidence>
<dbReference type="Pfam" id="PF12728">
    <property type="entry name" value="HTH_17"/>
    <property type="match status" value="1"/>
</dbReference>
<sequence>MDEYFTVKEVAEKLKLNIMTIYKWINQGKIKAVKLGDTWRISETEINRILNENKNI</sequence>
<reference evidence="2 3" key="1">
    <citation type="submission" date="2016-08" db="EMBL/GenBank/DDBJ databases">
        <title>A novel genetic cassette of butanologenic Thermoanaerobacterium thermosaccharolyticum that directly convert cellulose to butanol.</title>
        <authorList>
            <person name="Li T."/>
            <person name="He J."/>
        </authorList>
    </citation>
    <scope>NUCLEOTIDE SEQUENCE [LARGE SCALE GENOMIC DNA]</scope>
    <source>
        <strain evidence="2 3">TG57</strain>
    </source>
</reference>
<dbReference type="NCBIfam" id="TIGR01764">
    <property type="entry name" value="excise"/>
    <property type="match status" value="1"/>
</dbReference>
<dbReference type="AlphaFoldDB" id="A0A223HZR6"/>